<dbReference type="Pfam" id="PF00271">
    <property type="entry name" value="Helicase_C"/>
    <property type="match status" value="1"/>
</dbReference>
<accession>A0AAN8JVQ6</accession>
<dbReference type="InterPro" id="IPR004589">
    <property type="entry name" value="DNA_helicase_ATP-dep_RecQ"/>
</dbReference>
<reference evidence="25 26" key="1">
    <citation type="submission" date="2024-01" db="EMBL/GenBank/DDBJ databases">
        <title>The genome of the rayed Mediterranean limpet Patella caerulea (Linnaeus, 1758).</title>
        <authorList>
            <person name="Anh-Thu Weber A."/>
            <person name="Halstead-Nussloch G."/>
        </authorList>
    </citation>
    <scope>NUCLEOTIDE SEQUENCE [LARGE SCALE GENOMIC DNA]</scope>
    <source>
        <strain evidence="25">AATW-2023a</strain>
        <tissue evidence="25">Whole specimen</tissue>
    </source>
</reference>
<evidence type="ECO:0000256" key="18">
    <source>
        <dbReference type="ARBA" id="ARBA00048778"/>
    </source>
</evidence>
<evidence type="ECO:0000313" key="25">
    <source>
        <dbReference type="EMBL" id="KAK6183846.1"/>
    </source>
</evidence>
<dbReference type="FunFam" id="3.40.50.300:FF:000752">
    <property type="entry name" value="ATP-dependent DNA helicase"/>
    <property type="match status" value="1"/>
</dbReference>
<dbReference type="GO" id="GO:0005634">
    <property type="term" value="C:nucleus"/>
    <property type="evidence" value="ECO:0007669"/>
    <property type="project" value="UniProtKB-SubCell"/>
</dbReference>
<evidence type="ECO:0000256" key="2">
    <source>
        <dbReference type="ARBA" id="ARBA00001946"/>
    </source>
</evidence>
<dbReference type="InterPro" id="IPR014001">
    <property type="entry name" value="Helicase_ATP-bd"/>
</dbReference>
<keyword evidence="8 20" id="KW-0547">Nucleotide-binding</keyword>
<dbReference type="SUPFAM" id="SSF52540">
    <property type="entry name" value="P-loop containing nucleoside triphosphate hydrolases"/>
    <property type="match status" value="1"/>
</dbReference>
<keyword evidence="11" id="KW-0862">Zinc</keyword>
<name>A0AAN8JVQ6_PATCE</name>
<feature type="region of interest" description="Disordered" evidence="22">
    <location>
        <begin position="593"/>
        <end position="780"/>
    </location>
</feature>
<dbReference type="Proteomes" id="UP001347796">
    <property type="component" value="Unassembled WGS sequence"/>
</dbReference>
<comment type="similarity">
    <text evidence="5 20">Belongs to the helicase family. RecQ subfamily.</text>
</comment>
<dbReference type="PROSITE" id="PS00690">
    <property type="entry name" value="DEAH_ATP_HELICASE"/>
    <property type="match status" value="1"/>
</dbReference>
<dbReference type="FunFam" id="3.40.50.300:FF:000596">
    <property type="entry name" value="ATP-dependent DNA helicase"/>
    <property type="match status" value="1"/>
</dbReference>
<dbReference type="SMART" id="SM00490">
    <property type="entry name" value="HELICc"/>
    <property type="match status" value="1"/>
</dbReference>
<dbReference type="InterPro" id="IPR011545">
    <property type="entry name" value="DEAD/DEAH_box_helicase_dom"/>
</dbReference>
<dbReference type="SMART" id="SM00487">
    <property type="entry name" value="DEXDc"/>
    <property type="match status" value="1"/>
</dbReference>
<dbReference type="CDD" id="cd18794">
    <property type="entry name" value="SF2_C_RecQ"/>
    <property type="match status" value="1"/>
</dbReference>
<dbReference type="Gene3D" id="1.10.10.10">
    <property type="entry name" value="Winged helix-like DNA-binding domain superfamily/Winged helix DNA-binding domain"/>
    <property type="match status" value="1"/>
</dbReference>
<comment type="catalytic activity">
    <reaction evidence="17 20">
        <text>Couples ATP hydrolysis with the unwinding of duplex DNA by translocating in the 3'-5' direction.</text>
        <dbReference type="EC" id="5.6.2.4"/>
    </reaction>
</comment>
<evidence type="ECO:0000256" key="19">
    <source>
        <dbReference type="ARBA" id="ARBA00051437"/>
    </source>
</evidence>
<evidence type="ECO:0000256" key="1">
    <source>
        <dbReference type="ARBA" id="ARBA00001936"/>
    </source>
</evidence>
<keyword evidence="21" id="KW-0175">Coiled coil</keyword>
<comment type="catalytic activity">
    <reaction evidence="19">
        <text>dATP + H2O = dADP + phosphate + H(+)</text>
        <dbReference type="Rhea" id="RHEA:51908"/>
        <dbReference type="ChEBI" id="CHEBI:15377"/>
        <dbReference type="ChEBI" id="CHEBI:15378"/>
        <dbReference type="ChEBI" id="CHEBI:43474"/>
        <dbReference type="ChEBI" id="CHEBI:57667"/>
        <dbReference type="ChEBI" id="CHEBI:61404"/>
    </reaction>
    <physiologicalReaction direction="left-to-right" evidence="19">
        <dbReference type="Rhea" id="RHEA:51909"/>
    </physiologicalReaction>
</comment>
<dbReference type="GO" id="GO:0043138">
    <property type="term" value="F:3'-5' DNA helicase activity"/>
    <property type="evidence" value="ECO:0007669"/>
    <property type="project" value="UniProtKB-EC"/>
</dbReference>
<comment type="cofactor">
    <cofactor evidence="1">
        <name>Mn(2+)</name>
        <dbReference type="ChEBI" id="CHEBI:29035"/>
    </cofactor>
</comment>
<keyword evidence="6" id="KW-0597">Phosphoprotein</keyword>
<evidence type="ECO:0000256" key="16">
    <source>
        <dbReference type="ARBA" id="ARBA00023242"/>
    </source>
</evidence>
<evidence type="ECO:0000256" key="7">
    <source>
        <dbReference type="ARBA" id="ARBA00022723"/>
    </source>
</evidence>
<feature type="compositionally biased region" description="Polar residues" evidence="22">
    <location>
        <begin position="685"/>
        <end position="698"/>
    </location>
</feature>
<feature type="coiled-coil region" evidence="21">
    <location>
        <begin position="1"/>
        <end position="42"/>
    </location>
</feature>
<dbReference type="Pfam" id="PF16124">
    <property type="entry name" value="RecQ_Zn_bind"/>
    <property type="match status" value="1"/>
</dbReference>
<evidence type="ECO:0000256" key="20">
    <source>
        <dbReference type="RuleBase" id="RU364117"/>
    </source>
</evidence>
<evidence type="ECO:0000256" key="8">
    <source>
        <dbReference type="ARBA" id="ARBA00022741"/>
    </source>
</evidence>
<evidence type="ECO:0000256" key="21">
    <source>
        <dbReference type="SAM" id="Coils"/>
    </source>
</evidence>
<evidence type="ECO:0000256" key="15">
    <source>
        <dbReference type="ARBA" id="ARBA00023235"/>
    </source>
</evidence>
<comment type="catalytic activity">
    <reaction evidence="18">
        <text>ATP + H2O = ADP + phosphate + H(+)</text>
        <dbReference type="Rhea" id="RHEA:13065"/>
        <dbReference type="ChEBI" id="CHEBI:15377"/>
        <dbReference type="ChEBI" id="CHEBI:15378"/>
        <dbReference type="ChEBI" id="CHEBI:30616"/>
        <dbReference type="ChEBI" id="CHEBI:43474"/>
        <dbReference type="ChEBI" id="CHEBI:456216"/>
    </reaction>
    <physiologicalReaction direction="left-to-right" evidence="18">
        <dbReference type="Rhea" id="RHEA:13066"/>
    </physiologicalReaction>
</comment>
<comment type="cofactor">
    <cofactor evidence="3">
        <name>Zn(2+)</name>
        <dbReference type="ChEBI" id="CHEBI:29105"/>
    </cofactor>
</comment>
<evidence type="ECO:0000256" key="6">
    <source>
        <dbReference type="ARBA" id="ARBA00022553"/>
    </source>
</evidence>
<keyword evidence="12 20" id="KW-0067">ATP-binding</keyword>
<keyword evidence="13" id="KW-0007">Acetylation</keyword>
<evidence type="ECO:0000256" key="22">
    <source>
        <dbReference type="SAM" id="MobiDB-lite"/>
    </source>
</evidence>
<keyword evidence="16 20" id="KW-0539">Nucleus</keyword>
<evidence type="ECO:0000259" key="24">
    <source>
        <dbReference type="PROSITE" id="PS51194"/>
    </source>
</evidence>
<dbReference type="InterPro" id="IPR001650">
    <property type="entry name" value="Helicase_C-like"/>
</dbReference>
<dbReference type="GO" id="GO:0005694">
    <property type="term" value="C:chromosome"/>
    <property type="evidence" value="ECO:0007669"/>
    <property type="project" value="TreeGrafter"/>
</dbReference>
<dbReference type="InterPro" id="IPR027417">
    <property type="entry name" value="P-loop_NTPase"/>
</dbReference>
<dbReference type="GO" id="GO:0016787">
    <property type="term" value="F:hydrolase activity"/>
    <property type="evidence" value="ECO:0007669"/>
    <property type="project" value="UniProtKB-KW"/>
</dbReference>
<proteinExistence type="inferred from homology"/>
<keyword evidence="26" id="KW-1185">Reference proteome</keyword>
<dbReference type="PROSITE" id="PS51194">
    <property type="entry name" value="HELICASE_CTER"/>
    <property type="match status" value="1"/>
</dbReference>
<dbReference type="GO" id="GO:0046872">
    <property type="term" value="F:metal ion binding"/>
    <property type="evidence" value="ECO:0007669"/>
    <property type="project" value="UniProtKB-KW"/>
</dbReference>
<dbReference type="InterPro" id="IPR036388">
    <property type="entry name" value="WH-like_DNA-bd_sf"/>
</dbReference>
<feature type="compositionally biased region" description="Low complexity" evidence="22">
    <location>
        <begin position="624"/>
        <end position="647"/>
    </location>
</feature>
<evidence type="ECO:0000256" key="3">
    <source>
        <dbReference type="ARBA" id="ARBA00001947"/>
    </source>
</evidence>
<sequence length="802" mass="89563">MDAYREDLRKVKDELTEVEVLLQDLLDRQSSLLQQKDSLEKILREHSESSKEDTATDWNKNDFLWSSDLNDKLKSVFKLEKLRPMQLQTMNVTLSGKDCMLIMPTGGGKSLCFQLPAVVSKGITLVVSPLISLMEDQLMALEALDVHATTLNASTTTAEAKSIFDAMTNPKATLKLLYVTPEKLAKSKRFMNKLEKMYQVGRFARLVIDEVHCCSQWGHDFRPDYKFLGIMKRQFPEVPILGLTATATVNVLEDVKKILNIPKCQLFRASFNRPNLYYQVRPKPATQIEALDEIQKIIQSRFNGQSGIVYCFSRKDSEEVTSGLQKRGIRSGCYHANLSSQERSRIHHMWSTGKVLVVVATIAFGMGIDKPNVRFVIHHSISKSMENLYQESGRAGRDEQRSECIVFYRLADIFRQSTMVFTEQTGLKCLYGILAYCLDSKRCRRSMIAQHFGESWDASQCDGMCDHCDLNSIYTSTTIDITNHCKNVLAILKQATETDQRVTALKLVDSWFGKGQASLKVKDIKVTTISKEKADIIIGYMLLNGYLKEDFHFTAYTTISYILPGPKANLLLNGNRQISFEFKVKALGATKTLKSSPAPTNTPKPSKESSNTPKPSKESTKTHLSSNSMSHNKLSSESSSKQILNSSATITFSNHQNNGNLGNVKSGKTNLETPSKKPKLVVINRENSQLSSFTTDHVSPNKTKNNNSKSFNSKGNNCKIKKRKPVISDSDSDGLDFGELSAPKKKVSKKERSKSTPNSQGKKIAKERNSASEQAVTAGFNVNGSIDSVPICIGDSDSDFDT</sequence>
<comment type="caution">
    <text evidence="25">The sequence shown here is derived from an EMBL/GenBank/DDBJ whole genome shotgun (WGS) entry which is preliminary data.</text>
</comment>
<feature type="compositionally biased region" description="Low complexity" evidence="22">
    <location>
        <begin position="700"/>
        <end position="717"/>
    </location>
</feature>
<dbReference type="InterPro" id="IPR032284">
    <property type="entry name" value="RecQ_Zn-bd"/>
</dbReference>
<evidence type="ECO:0000256" key="17">
    <source>
        <dbReference type="ARBA" id="ARBA00034617"/>
    </source>
</evidence>
<dbReference type="PROSITE" id="PS51192">
    <property type="entry name" value="HELICASE_ATP_BIND_1"/>
    <property type="match status" value="1"/>
</dbReference>
<evidence type="ECO:0000256" key="4">
    <source>
        <dbReference type="ARBA" id="ARBA00004123"/>
    </source>
</evidence>
<dbReference type="EMBL" id="JAZGQO010000006">
    <property type="protein sequence ID" value="KAK6183846.1"/>
    <property type="molecule type" value="Genomic_DNA"/>
</dbReference>
<feature type="compositionally biased region" description="Polar residues" evidence="22">
    <location>
        <begin position="648"/>
        <end position="673"/>
    </location>
</feature>
<evidence type="ECO:0000256" key="12">
    <source>
        <dbReference type="ARBA" id="ARBA00022840"/>
    </source>
</evidence>
<dbReference type="GO" id="GO:0005524">
    <property type="term" value="F:ATP binding"/>
    <property type="evidence" value="ECO:0007669"/>
    <property type="project" value="UniProtKB-KW"/>
</dbReference>
<evidence type="ECO:0000256" key="9">
    <source>
        <dbReference type="ARBA" id="ARBA00022801"/>
    </source>
</evidence>
<keyword evidence="7" id="KW-0479">Metal-binding</keyword>
<feature type="compositionally biased region" description="Polar residues" evidence="22">
    <location>
        <begin position="593"/>
        <end position="614"/>
    </location>
</feature>
<feature type="compositionally biased region" description="Polar residues" evidence="22">
    <location>
        <begin position="771"/>
        <end position="780"/>
    </location>
</feature>
<evidence type="ECO:0000256" key="11">
    <source>
        <dbReference type="ARBA" id="ARBA00022833"/>
    </source>
</evidence>
<comment type="cofactor">
    <cofactor evidence="2">
        <name>Mg(2+)</name>
        <dbReference type="ChEBI" id="CHEBI:18420"/>
    </cofactor>
</comment>
<dbReference type="PANTHER" id="PTHR13710:SF105">
    <property type="entry name" value="ATP-DEPENDENT DNA HELICASE Q1"/>
    <property type="match status" value="1"/>
</dbReference>
<evidence type="ECO:0000259" key="23">
    <source>
        <dbReference type="PROSITE" id="PS51192"/>
    </source>
</evidence>
<evidence type="ECO:0000256" key="10">
    <source>
        <dbReference type="ARBA" id="ARBA00022806"/>
    </source>
</evidence>
<dbReference type="EC" id="5.6.2.4" evidence="20"/>
<organism evidence="25 26">
    <name type="scientific">Patella caerulea</name>
    <name type="common">Rayed Mediterranean limpet</name>
    <dbReference type="NCBI Taxonomy" id="87958"/>
    <lineage>
        <taxon>Eukaryota</taxon>
        <taxon>Metazoa</taxon>
        <taxon>Spiralia</taxon>
        <taxon>Lophotrochozoa</taxon>
        <taxon>Mollusca</taxon>
        <taxon>Gastropoda</taxon>
        <taxon>Patellogastropoda</taxon>
        <taxon>Patelloidea</taxon>
        <taxon>Patellidae</taxon>
        <taxon>Patella</taxon>
    </lineage>
</organism>
<dbReference type="NCBIfam" id="TIGR00614">
    <property type="entry name" value="recQ_fam"/>
    <property type="match status" value="1"/>
</dbReference>
<dbReference type="Gene3D" id="3.40.50.300">
    <property type="entry name" value="P-loop containing nucleotide triphosphate hydrolases"/>
    <property type="match status" value="2"/>
</dbReference>
<dbReference type="PANTHER" id="PTHR13710">
    <property type="entry name" value="DNA HELICASE RECQ FAMILY MEMBER"/>
    <property type="match status" value="1"/>
</dbReference>
<evidence type="ECO:0000256" key="14">
    <source>
        <dbReference type="ARBA" id="ARBA00023125"/>
    </source>
</evidence>
<dbReference type="Pfam" id="PF00270">
    <property type="entry name" value="DEAD"/>
    <property type="match status" value="1"/>
</dbReference>
<dbReference type="AlphaFoldDB" id="A0AAN8JVQ6"/>
<dbReference type="CDD" id="cd18015">
    <property type="entry name" value="DEXHc_RecQ1"/>
    <property type="match status" value="1"/>
</dbReference>
<feature type="domain" description="Helicase C-terminal" evidence="24">
    <location>
        <begin position="290"/>
        <end position="441"/>
    </location>
</feature>
<feature type="domain" description="Helicase ATP-binding" evidence="23">
    <location>
        <begin position="90"/>
        <end position="265"/>
    </location>
</feature>
<evidence type="ECO:0000313" key="26">
    <source>
        <dbReference type="Proteomes" id="UP001347796"/>
    </source>
</evidence>
<dbReference type="GO" id="GO:0005737">
    <property type="term" value="C:cytoplasm"/>
    <property type="evidence" value="ECO:0007669"/>
    <property type="project" value="TreeGrafter"/>
</dbReference>
<protein>
    <recommendedName>
        <fullName evidence="20">ATP-dependent DNA helicase</fullName>
        <ecNumber evidence="20">5.6.2.4</ecNumber>
    </recommendedName>
</protein>
<dbReference type="GO" id="GO:0003677">
    <property type="term" value="F:DNA binding"/>
    <property type="evidence" value="ECO:0007669"/>
    <property type="project" value="UniProtKB-KW"/>
</dbReference>
<keyword evidence="9 20" id="KW-0378">Hydrolase</keyword>
<keyword evidence="10 20" id="KW-0347">Helicase</keyword>
<dbReference type="GO" id="GO:0009378">
    <property type="term" value="F:four-way junction helicase activity"/>
    <property type="evidence" value="ECO:0007669"/>
    <property type="project" value="TreeGrafter"/>
</dbReference>
<dbReference type="GO" id="GO:0000724">
    <property type="term" value="P:double-strand break repair via homologous recombination"/>
    <property type="evidence" value="ECO:0007669"/>
    <property type="project" value="TreeGrafter"/>
</dbReference>
<evidence type="ECO:0000256" key="13">
    <source>
        <dbReference type="ARBA" id="ARBA00022990"/>
    </source>
</evidence>
<dbReference type="InterPro" id="IPR002464">
    <property type="entry name" value="DNA/RNA_helicase_DEAH_CS"/>
</dbReference>
<gene>
    <name evidence="25" type="ORF">SNE40_006435</name>
</gene>
<keyword evidence="15" id="KW-0413">Isomerase</keyword>
<feature type="compositionally biased region" description="Basic residues" evidence="22">
    <location>
        <begin position="743"/>
        <end position="752"/>
    </location>
</feature>
<evidence type="ECO:0000256" key="5">
    <source>
        <dbReference type="ARBA" id="ARBA00005446"/>
    </source>
</evidence>
<dbReference type="FunFam" id="1.10.10.10:FF:000306">
    <property type="entry name" value="ATP-dependent DNA helicase"/>
    <property type="match status" value="1"/>
</dbReference>
<keyword evidence="14" id="KW-0238">DNA-binding</keyword>
<comment type="subcellular location">
    <subcellularLocation>
        <location evidence="4 20">Nucleus</location>
    </subcellularLocation>
</comment>